<name>A0ABW2BGG4_9HYPH</name>
<keyword evidence="3" id="KW-1185">Reference proteome</keyword>
<protein>
    <submittedName>
        <fullName evidence="2">Uncharacterized protein</fullName>
    </submittedName>
</protein>
<evidence type="ECO:0000313" key="2">
    <source>
        <dbReference type="EMBL" id="MFC6789502.1"/>
    </source>
</evidence>
<proteinExistence type="predicted"/>
<evidence type="ECO:0000313" key="3">
    <source>
        <dbReference type="Proteomes" id="UP001596292"/>
    </source>
</evidence>
<sequence length="109" mass="12521">MSVESSESPEPEEGDAAQGGHLRPIRLPPHWHRWFARQDERRLALLDELVDERIERQVLSNLLRRLKHAVVVAFLGAAAVAHWFSDQAAWIAERLPVLRSLWRILTGES</sequence>
<gene>
    <name evidence="2" type="ORF">ACFQE0_07640</name>
</gene>
<accession>A0ABW2BGG4</accession>
<comment type="caution">
    <text evidence="2">The sequence shown here is derived from an EMBL/GenBank/DDBJ whole genome shotgun (WGS) entry which is preliminary data.</text>
</comment>
<organism evidence="2 3">
    <name type="scientific">Methylobacterium komagatae</name>
    <dbReference type="NCBI Taxonomy" id="374425"/>
    <lineage>
        <taxon>Bacteria</taxon>
        <taxon>Pseudomonadati</taxon>
        <taxon>Pseudomonadota</taxon>
        <taxon>Alphaproteobacteria</taxon>
        <taxon>Hyphomicrobiales</taxon>
        <taxon>Methylobacteriaceae</taxon>
        <taxon>Methylobacterium</taxon>
    </lineage>
</organism>
<dbReference type="Proteomes" id="UP001596292">
    <property type="component" value="Unassembled WGS sequence"/>
</dbReference>
<feature type="region of interest" description="Disordered" evidence="1">
    <location>
        <begin position="1"/>
        <end position="25"/>
    </location>
</feature>
<reference evidence="3" key="1">
    <citation type="journal article" date="2019" name="Int. J. Syst. Evol. Microbiol.">
        <title>The Global Catalogue of Microorganisms (GCM) 10K type strain sequencing project: providing services to taxonomists for standard genome sequencing and annotation.</title>
        <authorList>
            <consortium name="The Broad Institute Genomics Platform"/>
            <consortium name="The Broad Institute Genome Sequencing Center for Infectious Disease"/>
            <person name="Wu L."/>
            <person name="Ma J."/>
        </authorList>
    </citation>
    <scope>NUCLEOTIDE SEQUENCE [LARGE SCALE GENOMIC DNA]</scope>
    <source>
        <strain evidence="3">CCUG 48316</strain>
    </source>
</reference>
<dbReference type="RefSeq" id="WP_378968532.1">
    <property type="nucleotide sequence ID" value="NZ_JBHSWN010000001.1"/>
</dbReference>
<evidence type="ECO:0000256" key="1">
    <source>
        <dbReference type="SAM" id="MobiDB-lite"/>
    </source>
</evidence>
<dbReference type="EMBL" id="JBHSWN010000001">
    <property type="protein sequence ID" value="MFC6789502.1"/>
    <property type="molecule type" value="Genomic_DNA"/>
</dbReference>